<name>A0A5B2XQI0_9PSEU</name>
<feature type="non-terminal residue" evidence="1">
    <location>
        <position position="72"/>
    </location>
</feature>
<evidence type="ECO:0000313" key="1">
    <source>
        <dbReference type="EMBL" id="KAA2265121.1"/>
    </source>
</evidence>
<dbReference type="EMBL" id="VUOB01000009">
    <property type="protein sequence ID" value="KAA2265121.1"/>
    <property type="molecule type" value="Genomic_DNA"/>
</dbReference>
<organism evidence="1 2">
    <name type="scientific">Solihabitans fulvus</name>
    <dbReference type="NCBI Taxonomy" id="1892852"/>
    <lineage>
        <taxon>Bacteria</taxon>
        <taxon>Bacillati</taxon>
        <taxon>Actinomycetota</taxon>
        <taxon>Actinomycetes</taxon>
        <taxon>Pseudonocardiales</taxon>
        <taxon>Pseudonocardiaceae</taxon>
        <taxon>Solihabitans</taxon>
    </lineage>
</organism>
<reference evidence="1 2" key="2">
    <citation type="submission" date="2019-09" db="EMBL/GenBank/DDBJ databases">
        <authorList>
            <person name="Jin C."/>
        </authorList>
    </citation>
    <scope>NUCLEOTIDE SEQUENCE [LARGE SCALE GENOMIC DNA]</scope>
    <source>
        <strain evidence="1 2">AN110305</strain>
    </source>
</reference>
<dbReference type="Proteomes" id="UP000323454">
    <property type="component" value="Unassembled WGS sequence"/>
</dbReference>
<gene>
    <name evidence="1" type="ORF">F0L68_05535</name>
</gene>
<proteinExistence type="predicted"/>
<accession>A0A5B2XQI0</accession>
<comment type="caution">
    <text evidence="1">The sequence shown here is derived from an EMBL/GenBank/DDBJ whole genome shotgun (WGS) entry which is preliminary data.</text>
</comment>
<evidence type="ECO:0000313" key="2">
    <source>
        <dbReference type="Proteomes" id="UP000323454"/>
    </source>
</evidence>
<dbReference type="AlphaFoldDB" id="A0A5B2XQI0"/>
<sequence length="72" mass="7788">MLSPRCQAALLELGVARTYRHGEVPLRETERSSHVVGTLAAGDFGLVGNAPIVACRLLDANVVRRARVCQVF</sequence>
<reference evidence="1 2" key="1">
    <citation type="submission" date="2019-09" db="EMBL/GenBank/DDBJ databases">
        <title>Goodfellowia gen. nov., a new genus of the Pseudonocardineae related to Actinoalloteichus, containing Goodfellowia coeruleoviolacea gen. nov., comb. nov. gen. nov., comb. nov.</title>
        <authorList>
            <person name="Labeda D."/>
        </authorList>
    </citation>
    <scope>NUCLEOTIDE SEQUENCE [LARGE SCALE GENOMIC DNA]</scope>
    <source>
        <strain evidence="1 2">AN110305</strain>
    </source>
</reference>
<keyword evidence="2" id="KW-1185">Reference proteome</keyword>
<protein>
    <submittedName>
        <fullName evidence="1">Uncharacterized protein</fullName>
    </submittedName>
</protein>